<comment type="caution">
    <text evidence="2">The sequence shown here is derived from an EMBL/GenBank/DDBJ whole genome shotgun (WGS) entry which is preliminary data.</text>
</comment>
<evidence type="ECO:0008006" key="5">
    <source>
        <dbReference type="Google" id="ProtNLM"/>
    </source>
</evidence>
<gene>
    <name evidence="2" type="ORF">A7D17_04000</name>
    <name evidence="1" type="ORF">VB146_05095</name>
</gene>
<organism evidence="2 3">
    <name type="scientific">Xanthomonas floridensis</name>
    <dbReference type="NCBI Taxonomy" id="1843580"/>
    <lineage>
        <taxon>Bacteria</taxon>
        <taxon>Pseudomonadati</taxon>
        <taxon>Pseudomonadota</taxon>
        <taxon>Gammaproteobacteria</taxon>
        <taxon>Lysobacterales</taxon>
        <taxon>Lysobacteraceae</taxon>
        <taxon>Xanthomonas</taxon>
    </lineage>
</organism>
<evidence type="ECO:0000313" key="1">
    <source>
        <dbReference type="EMBL" id="MEA5123253.1"/>
    </source>
</evidence>
<protein>
    <recommendedName>
        <fullName evidence="5">SMP-30/Gluconolactonase/LRE-like region domain-containing protein</fullName>
    </recommendedName>
</protein>
<dbReference type="EMBL" id="JAYFSO010000004">
    <property type="protein sequence ID" value="MEA5123253.1"/>
    <property type="molecule type" value="Genomic_DNA"/>
</dbReference>
<dbReference type="AlphaFoldDB" id="A0A1A9MBD0"/>
<evidence type="ECO:0000313" key="4">
    <source>
        <dbReference type="Proteomes" id="UP001303614"/>
    </source>
</evidence>
<reference evidence="2 3" key="1">
    <citation type="submission" date="2016-05" db="EMBL/GenBank/DDBJ databases">
        <title>Pathogenic, phenotypic and molecular characterisation of Xanthomonas nasturtii sp. nov. and Xanthomonas floridensis sp. nov., new species of Xanthomonas associated with watercress production in Florida.</title>
        <authorList>
            <person name="Vicente J.G."/>
            <person name="Rothwell S."/>
            <person name="Holub E.B."/>
            <person name="Studholme D.J."/>
        </authorList>
    </citation>
    <scope>NUCLEOTIDE SEQUENCE [LARGE SCALE GENOMIC DNA]</scope>
    <source>
        <strain evidence="2 3">WHRI 8848</strain>
    </source>
</reference>
<dbReference type="STRING" id="1843580.A7D17_04000"/>
<accession>A0A1A9MBD0</accession>
<name>A0A1A9MBD0_9XANT</name>
<proteinExistence type="predicted"/>
<keyword evidence="4" id="KW-1185">Reference proteome</keyword>
<dbReference type="EMBL" id="LXNG01000023">
    <property type="protein sequence ID" value="OAG66890.1"/>
    <property type="molecule type" value="Genomic_DNA"/>
</dbReference>
<dbReference type="Proteomes" id="UP000077659">
    <property type="component" value="Unassembled WGS sequence"/>
</dbReference>
<reference evidence="1 4" key="2">
    <citation type="submission" date="2023-12" db="EMBL/GenBank/DDBJ databases">
        <title>Genome sequencing of Xanthomonas floridensis.</title>
        <authorList>
            <person name="Greer S."/>
            <person name="Harrison J."/>
            <person name="Grant M."/>
            <person name="Vicente J."/>
            <person name="Studholme D."/>
        </authorList>
    </citation>
    <scope>NUCLEOTIDE SEQUENCE [LARGE SCALE GENOMIC DNA]</scope>
    <source>
        <strain evidence="1 4">WHRI 8848</strain>
    </source>
</reference>
<dbReference type="RefSeq" id="WP_064509731.1">
    <property type="nucleotide sequence ID" value="NZ_JAYFSN010000003.1"/>
</dbReference>
<evidence type="ECO:0000313" key="3">
    <source>
        <dbReference type="Proteomes" id="UP000077659"/>
    </source>
</evidence>
<dbReference type="Proteomes" id="UP001303614">
    <property type="component" value="Unassembled WGS sequence"/>
</dbReference>
<sequence length="71" mass="8181">MEWFQDTLYLACDRGLFTLDGENRLVEVVDMHLSPNPSCRHLHANDGVLWSCGPKHVTWTANGRQWIEVTL</sequence>
<evidence type="ECO:0000313" key="2">
    <source>
        <dbReference type="EMBL" id="OAG66890.1"/>
    </source>
</evidence>